<evidence type="ECO:0000256" key="9">
    <source>
        <dbReference type="ARBA" id="ARBA00023136"/>
    </source>
</evidence>
<dbReference type="Proteomes" id="UP000016930">
    <property type="component" value="Unassembled WGS sequence"/>
</dbReference>
<dbReference type="Pfam" id="PF00067">
    <property type="entry name" value="p450"/>
    <property type="match status" value="1"/>
</dbReference>
<evidence type="ECO:0000256" key="4">
    <source>
        <dbReference type="ARBA" id="ARBA00022617"/>
    </source>
</evidence>
<evidence type="ECO:0000256" key="6">
    <source>
        <dbReference type="ARBA" id="ARBA00023002"/>
    </source>
</evidence>
<dbReference type="HOGENOM" id="CLU_001570_15_0_1"/>
<keyword evidence="7 10" id="KW-0408">Iron</keyword>
<accession>M2QZG1</accession>
<dbReference type="Gene3D" id="1.10.630.10">
    <property type="entry name" value="Cytochrome P450"/>
    <property type="match status" value="1"/>
</dbReference>
<keyword evidence="12" id="KW-1133">Transmembrane helix</keyword>
<evidence type="ECO:0008006" key="15">
    <source>
        <dbReference type="Google" id="ProtNLM"/>
    </source>
</evidence>
<dbReference type="PRINTS" id="PR00465">
    <property type="entry name" value="EP450IV"/>
</dbReference>
<evidence type="ECO:0000256" key="7">
    <source>
        <dbReference type="ARBA" id="ARBA00023004"/>
    </source>
</evidence>
<organism evidence="13 14">
    <name type="scientific">Ceriporiopsis subvermispora (strain B)</name>
    <name type="common">White-rot fungus</name>
    <name type="synonym">Gelatoporia subvermispora</name>
    <dbReference type="NCBI Taxonomy" id="914234"/>
    <lineage>
        <taxon>Eukaryota</taxon>
        <taxon>Fungi</taxon>
        <taxon>Dikarya</taxon>
        <taxon>Basidiomycota</taxon>
        <taxon>Agaricomycotina</taxon>
        <taxon>Agaricomycetes</taxon>
        <taxon>Polyporales</taxon>
        <taxon>Gelatoporiaceae</taxon>
        <taxon>Gelatoporia</taxon>
    </lineage>
</organism>
<keyword evidence="8 11" id="KW-0503">Monooxygenase</keyword>
<evidence type="ECO:0000256" key="1">
    <source>
        <dbReference type="ARBA" id="ARBA00001971"/>
    </source>
</evidence>
<keyword evidence="14" id="KW-1185">Reference proteome</keyword>
<dbReference type="PRINTS" id="PR00385">
    <property type="entry name" value="P450"/>
</dbReference>
<dbReference type="InterPro" id="IPR036396">
    <property type="entry name" value="Cyt_P450_sf"/>
</dbReference>
<keyword evidence="4 10" id="KW-0349">Heme</keyword>
<dbReference type="GO" id="GO:0020037">
    <property type="term" value="F:heme binding"/>
    <property type="evidence" value="ECO:0007669"/>
    <property type="project" value="InterPro"/>
</dbReference>
<feature type="binding site" description="axial binding residue" evidence="10">
    <location>
        <position position="488"/>
    </location>
    <ligand>
        <name>heme</name>
        <dbReference type="ChEBI" id="CHEBI:30413"/>
    </ligand>
    <ligandPart>
        <name>Fe</name>
        <dbReference type="ChEBI" id="CHEBI:18248"/>
    </ligandPart>
</feature>
<evidence type="ECO:0000256" key="3">
    <source>
        <dbReference type="ARBA" id="ARBA00010617"/>
    </source>
</evidence>
<dbReference type="GO" id="GO:0004497">
    <property type="term" value="F:monooxygenase activity"/>
    <property type="evidence" value="ECO:0007669"/>
    <property type="project" value="UniProtKB-KW"/>
</dbReference>
<comment type="similarity">
    <text evidence="3 11">Belongs to the cytochrome P450 family.</text>
</comment>
<feature type="transmembrane region" description="Helical" evidence="12">
    <location>
        <begin position="25"/>
        <end position="44"/>
    </location>
</feature>
<dbReference type="CDD" id="cd11042">
    <property type="entry name" value="CYP51-like"/>
    <property type="match status" value="1"/>
</dbReference>
<keyword evidence="9 12" id="KW-0472">Membrane</keyword>
<sequence>MSLNATFTEPWSGYIAEALPSVPRLVLFALINIPLLVVALNVVYQLLPRDRSLPPLVFHWLPFVGSAPAYGKDPIGFFTQCREKYGDVFTFILLGRRVTVALGPKGNDFILGGKHTVLAAEDVYAPLTNPIFGKDVVYDVPNEVLMEQKKFVKVALTTEKLRAYVHMIDEEVRNFLNTDPAFQIYQMNDINEWGAFDTIKTFAEMTILTASRTLQGREIRNNMDKGFAHLYTDLDHGFTPLHWMFQDLPLESYRKRDAAQAKMSEFYQNILRNRRAAGSQDEDDVMSSLMQQRYRDGRALRDHEIAHIMIALLMAGQHTSSSSSAWTLLHIADSPEIGKALYQEQVEHFGAGDGHFRPMEYEDLKKLPVLDAVIRETLRMHPPIHSIMRKVKSDLPVPPTLAAPSEDSVYVVPAGYTVLASPALSQVDPLTWKDAQKWDPTRWYDQDGAAAMAQRQYDEGTKVDFGFGLVSKGTESPYLPFGAGRHRCIGEQFAYLQVGVIVSTLIRHLELRLDQAFPQPDYTCMMVQPKKSQIVYRRRHFD</sequence>
<dbReference type="OrthoDB" id="1055148at2759"/>
<dbReference type="GO" id="GO:0016020">
    <property type="term" value="C:membrane"/>
    <property type="evidence" value="ECO:0007669"/>
    <property type="project" value="UniProtKB-SubCell"/>
</dbReference>
<protein>
    <recommendedName>
        <fullName evidence="15">Lanosterol 14-alpha-demethylase</fullName>
    </recommendedName>
</protein>
<comment type="cofactor">
    <cofactor evidence="1 10">
        <name>heme</name>
        <dbReference type="ChEBI" id="CHEBI:30413"/>
    </cofactor>
</comment>
<evidence type="ECO:0000256" key="5">
    <source>
        <dbReference type="ARBA" id="ARBA00022723"/>
    </source>
</evidence>
<name>M2QZG1_CERS8</name>
<evidence type="ECO:0000256" key="11">
    <source>
        <dbReference type="RuleBase" id="RU000461"/>
    </source>
</evidence>
<dbReference type="FunFam" id="1.10.630.10:FF:000033">
    <property type="entry name" value="14-alpha sterol demethylase"/>
    <property type="match status" value="1"/>
</dbReference>
<evidence type="ECO:0000313" key="13">
    <source>
        <dbReference type="EMBL" id="EMD31342.1"/>
    </source>
</evidence>
<dbReference type="GO" id="GO:0005506">
    <property type="term" value="F:iron ion binding"/>
    <property type="evidence" value="ECO:0007669"/>
    <property type="project" value="InterPro"/>
</dbReference>
<dbReference type="EMBL" id="KB445820">
    <property type="protein sequence ID" value="EMD31342.1"/>
    <property type="molecule type" value="Genomic_DNA"/>
</dbReference>
<dbReference type="InterPro" id="IPR017972">
    <property type="entry name" value="Cyt_P450_CS"/>
</dbReference>
<proteinExistence type="inferred from homology"/>
<dbReference type="GO" id="GO:0016705">
    <property type="term" value="F:oxidoreductase activity, acting on paired donors, with incorporation or reduction of molecular oxygen"/>
    <property type="evidence" value="ECO:0007669"/>
    <property type="project" value="InterPro"/>
</dbReference>
<evidence type="ECO:0000313" key="14">
    <source>
        <dbReference type="Proteomes" id="UP000016930"/>
    </source>
</evidence>
<evidence type="ECO:0000256" key="8">
    <source>
        <dbReference type="ARBA" id="ARBA00023033"/>
    </source>
</evidence>
<evidence type="ECO:0000256" key="12">
    <source>
        <dbReference type="SAM" id="Phobius"/>
    </source>
</evidence>
<evidence type="ECO:0000256" key="2">
    <source>
        <dbReference type="ARBA" id="ARBA00004370"/>
    </source>
</evidence>
<reference evidence="13 14" key="1">
    <citation type="journal article" date="2012" name="Proc. Natl. Acad. Sci. U.S.A.">
        <title>Comparative genomics of Ceriporiopsis subvermispora and Phanerochaete chrysosporium provide insight into selective ligninolysis.</title>
        <authorList>
            <person name="Fernandez-Fueyo E."/>
            <person name="Ruiz-Duenas F.J."/>
            <person name="Ferreira P."/>
            <person name="Floudas D."/>
            <person name="Hibbett D.S."/>
            <person name="Canessa P."/>
            <person name="Larrondo L.F."/>
            <person name="James T.Y."/>
            <person name="Seelenfreund D."/>
            <person name="Lobos S."/>
            <person name="Polanco R."/>
            <person name="Tello M."/>
            <person name="Honda Y."/>
            <person name="Watanabe T."/>
            <person name="Watanabe T."/>
            <person name="Ryu J.S."/>
            <person name="Kubicek C.P."/>
            <person name="Schmoll M."/>
            <person name="Gaskell J."/>
            <person name="Hammel K.E."/>
            <person name="St John F.J."/>
            <person name="Vanden Wymelenberg A."/>
            <person name="Sabat G."/>
            <person name="Splinter BonDurant S."/>
            <person name="Syed K."/>
            <person name="Yadav J.S."/>
            <person name="Doddapaneni H."/>
            <person name="Subramanian V."/>
            <person name="Lavin J.L."/>
            <person name="Oguiza J.A."/>
            <person name="Perez G."/>
            <person name="Pisabarro A.G."/>
            <person name="Ramirez L."/>
            <person name="Santoyo F."/>
            <person name="Master E."/>
            <person name="Coutinho P.M."/>
            <person name="Henrissat B."/>
            <person name="Lombard V."/>
            <person name="Magnuson J.K."/>
            <person name="Kuees U."/>
            <person name="Hori C."/>
            <person name="Igarashi K."/>
            <person name="Samejima M."/>
            <person name="Held B.W."/>
            <person name="Barry K.W."/>
            <person name="LaButti K.M."/>
            <person name="Lapidus A."/>
            <person name="Lindquist E.A."/>
            <person name="Lucas S.M."/>
            <person name="Riley R."/>
            <person name="Salamov A.A."/>
            <person name="Hoffmeister D."/>
            <person name="Schwenk D."/>
            <person name="Hadar Y."/>
            <person name="Yarden O."/>
            <person name="de Vries R.P."/>
            <person name="Wiebenga A."/>
            <person name="Stenlid J."/>
            <person name="Eastwood D."/>
            <person name="Grigoriev I.V."/>
            <person name="Berka R.M."/>
            <person name="Blanchette R.A."/>
            <person name="Kersten P."/>
            <person name="Martinez A.T."/>
            <person name="Vicuna R."/>
            <person name="Cullen D."/>
        </authorList>
    </citation>
    <scope>NUCLEOTIDE SEQUENCE [LARGE SCALE GENOMIC DNA]</scope>
    <source>
        <strain evidence="13 14">B</strain>
    </source>
</reference>
<keyword evidence="6 11" id="KW-0560">Oxidoreductase</keyword>
<keyword evidence="5 10" id="KW-0479">Metal-binding</keyword>
<dbReference type="PANTHER" id="PTHR24304">
    <property type="entry name" value="CYTOCHROME P450 FAMILY 7"/>
    <property type="match status" value="1"/>
</dbReference>
<dbReference type="InterPro" id="IPR001128">
    <property type="entry name" value="Cyt_P450"/>
</dbReference>
<gene>
    <name evidence="13" type="ORF">CERSUDRAFT_119908</name>
</gene>
<keyword evidence="12" id="KW-0812">Transmembrane</keyword>
<dbReference type="AlphaFoldDB" id="M2QZG1"/>
<dbReference type="PROSITE" id="PS00086">
    <property type="entry name" value="CYTOCHROME_P450"/>
    <property type="match status" value="1"/>
</dbReference>
<dbReference type="InterPro" id="IPR050529">
    <property type="entry name" value="CYP450_sterol_14alpha_dmase"/>
</dbReference>
<evidence type="ECO:0000256" key="10">
    <source>
        <dbReference type="PIRSR" id="PIRSR602403-1"/>
    </source>
</evidence>
<dbReference type="STRING" id="914234.M2QZG1"/>
<dbReference type="PANTHER" id="PTHR24304:SF2">
    <property type="entry name" value="24-HYDROXYCHOLESTEROL 7-ALPHA-HYDROXYLASE"/>
    <property type="match status" value="1"/>
</dbReference>
<comment type="subcellular location">
    <subcellularLocation>
        <location evidence="2">Membrane</location>
    </subcellularLocation>
</comment>
<dbReference type="InterPro" id="IPR002403">
    <property type="entry name" value="Cyt_P450_E_grp-IV"/>
</dbReference>
<dbReference type="SUPFAM" id="SSF48264">
    <property type="entry name" value="Cytochrome P450"/>
    <property type="match status" value="1"/>
</dbReference>